<dbReference type="SMART" id="SM00198">
    <property type="entry name" value="SCP"/>
    <property type="match status" value="1"/>
</dbReference>
<organism evidence="2">
    <name type="scientific">Hemiscorpius lepturus</name>
    <name type="common">Scorpion</name>
    <dbReference type="NCBI Taxonomy" id="520031"/>
    <lineage>
        <taxon>Eukaryota</taxon>
        <taxon>Metazoa</taxon>
        <taxon>Ecdysozoa</taxon>
        <taxon>Arthropoda</taxon>
        <taxon>Chelicerata</taxon>
        <taxon>Arachnida</taxon>
        <taxon>Scorpiones</taxon>
        <taxon>Iurida</taxon>
        <taxon>Scorpionoidea</taxon>
        <taxon>Hemiscorpiidae</taxon>
    </lineage>
</organism>
<evidence type="ECO:0000259" key="1">
    <source>
        <dbReference type="SMART" id="SM00198"/>
    </source>
</evidence>
<dbReference type="InterPro" id="IPR014044">
    <property type="entry name" value="CAP_dom"/>
</dbReference>
<feature type="domain" description="SCP" evidence="1">
    <location>
        <begin position="89"/>
        <end position="244"/>
    </location>
</feature>
<accession>A0A1L4BJ58</accession>
<dbReference type="PRINTS" id="PR00837">
    <property type="entry name" value="V5TPXLIKE"/>
</dbReference>
<dbReference type="Gene3D" id="3.40.33.10">
    <property type="entry name" value="CAP"/>
    <property type="match status" value="1"/>
</dbReference>
<protein>
    <submittedName>
        <fullName evidence="2">Venom toxin</fullName>
    </submittedName>
</protein>
<dbReference type="InterPro" id="IPR018244">
    <property type="entry name" value="Allrgn_V5/Tpx1_CS"/>
</dbReference>
<dbReference type="SUPFAM" id="SSF55797">
    <property type="entry name" value="PR-1-like"/>
    <property type="match status" value="1"/>
</dbReference>
<sequence>MDLFGTISCLLLVFAPYISGVILWQIPLDNTRGDSTANVVSRDGATFVAEEKRNLETKDCPEIYKRYSTRHIFCLEPRCQTEQKFTLTSLKDNIVRMHNELRSSLARGATTQFSLFPRAANMMELEWDDELARLAEAEAKLCPESLDEKPKASIAIGNFSSIGQILFNERWMNDLMQRIEKEASSFYPGYINQFHLKDDYENFAQVAWAETWKMGCSRADVVDGENIKRSYFICNYGPKGNIEGKEVYKPGKPCSQCPKNTECSKDYPGLCKSKTSDGPQRERPPVEDFLLYCDFSEDDPVACRTLKITGDRNFTTKHIYSGNYKSVVLREGEKVGIDLIPVDYEGGYCPFLYIRAGSNNAADSAGPMLKIYSIDETEMAERLTGGGVSEWFTFRGVDEWKRKTRQVRIQLWVDNGYSPQYCDIKAWGIRKGRCTDFMKQ</sequence>
<reference evidence="2" key="1">
    <citation type="journal article" date="2016" name="Toxicon">
        <title>The first report on transcriptome analysis of the venom gland of Iranian scorpion, Hemiscorpius lepturus.</title>
        <authorList>
            <person name="Kazemi-Lomedasht F."/>
            <person name="Khalaj V."/>
            <person name="Bagheri K.P."/>
            <person name="Behdani M."/>
            <person name="Shahbazzadeh D."/>
        </authorList>
    </citation>
    <scope>NUCLEOTIDE SEQUENCE</scope>
    <source>
        <strain evidence="2">HLAllergen6</strain>
        <tissue evidence="2">Venom gland</tissue>
    </source>
</reference>
<dbReference type="SMR" id="A0A1L4BJ58"/>
<dbReference type="InterPro" id="IPR035940">
    <property type="entry name" value="CAP_sf"/>
</dbReference>
<dbReference type="CDD" id="cd05380">
    <property type="entry name" value="CAP_euk"/>
    <property type="match status" value="1"/>
</dbReference>
<dbReference type="AlphaFoldDB" id="A0A1L4BJ58"/>
<evidence type="ECO:0000313" key="2">
    <source>
        <dbReference type="EMBL" id="API81357.1"/>
    </source>
</evidence>
<dbReference type="Pfam" id="PF00188">
    <property type="entry name" value="CAP"/>
    <property type="match status" value="1"/>
</dbReference>
<dbReference type="InterPro" id="IPR001283">
    <property type="entry name" value="CRISP-related"/>
</dbReference>
<dbReference type="PANTHER" id="PTHR10334">
    <property type="entry name" value="CYSTEINE-RICH SECRETORY PROTEIN-RELATED"/>
    <property type="match status" value="1"/>
</dbReference>
<proteinExistence type="evidence at transcript level"/>
<dbReference type="PROSITE" id="PS01010">
    <property type="entry name" value="CRISP_2"/>
    <property type="match status" value="1"/>
</dbReference>
<dbReference type="GO" id="GO:0005576">
    <property type="term" value="C:extracellular region"/>
    <property type="evidence" value="ECO:0007669"/>
    <property type="project" value="InterPro"/>
</dbReference>
<dbReference type="EMBL" id="KX924494">
    <property type="protein sequence ID" value="API81357.1"/>
    <property type="molecule type" value="mRNA"/>
</dbReference>
<name>A0A1L4BJ58_HEMLE</name>